<dbReference type="InterPro" id="IPR055592">
    <property type="entry name" value="DUF7168"/>
</dbReference>
<name>A0AAE6WJU9_9LACO</name>
<reference evidence="4 5" key="1">
    <citation type="journal article" date="2019" name="Nat. Med.">
        <title>Preventing dysbiosis of the neonatal mouse intestinal microbiome protects against late-onset sepsis.</title>
        <authorList>
            <person name="Singer J.R."/>
            <person name="Blosser E.G."/>
            <person name="Zindl C.L."/>
            <person name="Silberger D.J."/>
            <person name="Conlan S."/>
            <person name="Laufer V.A."/>
            <person name="DiToro D."/>
            <person name="Deming C."/>
            <person name="Kumar R."/>
            <person name="Morrow C.D."/>
            <person name="Segre J.A."/>
            <person name="Gray M.J."/>
            <person name="Randolph D.A."/>
            <person name="Weaver C.T."/>
        </authorList>
    </citation>
    <scope>NUCLEOTIDE SEQUENCE [LARGE SCALE GENOMIC DNA]</scope>
    <source>
        <strain evidence="4 5">V10</strain>
        <plasmid evidence="4 5">unnamed</plasmid>
    </source>
</reference>
<accession>A0AAE6WJU9</accession>
<feature type="domain" description="DUF2786" evidence="1">
    <location>
        <begin position="6"/>
        <end position="44"/>
    </location>
</feature>
<organism evidence="4 5">
    <name type="scientific">Ligilactobacillus murinus</name>
    <dbReference type="NCBI Taxonomy" id="1622"/>
    <lineage>
        <taxon>Bacteria</taxon>
        <taxon>Bacillati</taxon>
        <taxon>Bacillota</taxon>
        <taxon>Bacilli</taxon>
        <taxon>Lactobacillales</taxon>
        <taxon>Lactobacillaceae</taxon>
        <taxon>Ligilactobacillus</taxon>
    </lineage>
</organism>
<dbReference type="AlphaFoldDB" id="A0AAE6WJU9"/>
<evidence type="ECO:0000259" key="1">
    <source>
        <dbReference type="Pfam" id="PF10979"/>
    </source>
</evidence>
<protein>
    <submittedName>
        <fullName evidence="4">DUF2786 domain-containing protein</fullName>
    </submittedName>
</protein>
<evidence type="ECO:0000313" key="5">
    <source>
        <dbReference type="Proteomes" id="UP000463931"/>
    </source>
</evidence>
<keyword evidence="4" id="KW-0614">Plasmid</keyword>
<dbReference type="EMBL" id="CP040853">
    <property type="protein sequence ID" value="QIA91159.1"/>
    <property type="molecule type" value="Genomic_DNA"/>
</dbReference>
<proteinExistence type="predicted"/>
<dbReference type="Pfam" id="PF10979">
    <property type="entry name" value="DUF2786"/>
    <property type="match status" value="1"/>
</dbReference>
<geneLocation type="plasmid" evidence="4 5">
    <name>unnamed</name>
</geneLocation>
<dbReference type="Proteomes" id="UP000463931">
    <property type="component" value="Plasmid unnamed"/>
</dbReference>
<feature type="domain" description="DUF7168" evidence="2">
    <location>
        <begin position="58"/>
        <end position="181"/>
    </location>
</feature>
<evidence type="ECO:0000313" key="4">
    <source>
        <dbReference type="EMBL" id="QIA91159.1"/>
    </source>
</evidence>
<dbReference type="Pfam" id="PF23771">
    <property type="entry name" value="DUF7168"/>
    <property type="match status" value="1"/>
</dbReference>
<dbReference type="RefSeq" id="WP_163587958.1">
    <property type="nucleotide sequence ID" value="NZ_CP040853.1"/>
</dbReference>
<dbReference type="EMBL" id="CP040853">
    <property type="protein sequence ID" value="QIA91146.1"/>
    <property type="molecule type" value="Genomic_DNA"/>
</dbReference>
<dbReference type="InterPro" id="IPR024498">
    <property type="entry name" value="DUF2786"/>
</dbReference>
<sequence length="224" mass="26571">MDELDKIIRKIQDLMKLAQDNPDDEEGQTALLLAQKLLLKHNLSLEDIRSSTSQDDPEISEMGTKSLTRMPWWQVELHIVLAKNFRCKSIRRRRHQKTTLIFFGYEADVKMALRVYEATLMYLEYRLERIRKERLGVAYKNSYLRGFIWGIDERFEKQKEELQKFELMLQVPVEVEQAFEERISGTFTYSVPTVELDEEAYRAGYEHAKNSSIMPEELLNTERK</sequence>
<evidence type="ECO:0000259" key="2">
    <source>
        <dbReference type="Pfam" id="PF23771"/>
    </source>
</evidence>
<gene>
    <name evidence="3" type="ORF">FEE40_13150</name>
    <name evidence="4" type="ORF">FEE40_13215</name>
</gene>
<evidence type="ECO:0000313" key="3">
    <source>
        <dbReference type="EMBL" id="QIA91146.1"/>
    </source>
</evidence>